<feature type="region of interest" description="Disordered" evidence="1">
    <location>
        <begin position="96"/>
        <end position="122"/>
    </location>
</feature>
<name>A0A6P8H160_ACTTE</name>
<feature type="region of interest" description="Disordered" evidence="1">
    <location>
        <begin position="1"/>
        <end position="34"/>
    </location>
</feature>
<dbReference type="KEGG" id="aten:116287595"/>
<dbReference type="Proteomes" id="UP000515163">
    <property type="component" value="Unplaced"/>
</dbReference>
<keyword evidence="2" id="KW-0812">Transmembrane</keyword>
<keyword evidence="2" id="KW-1133">Transmembrane helix</keyword>
<evidence type="ECO:0000313" key="4">
    <source>
        <dbReference type="RefSeq" id="XP_031550143.1"/>
    </source>
</evidence>
<feature type="transmembrane region" description="Helical" evidence="2">
    <location>
        <begin position="56"/>
        <end position="74"/>
    </location>
</feature>
<evidence type="ECO:0000256" key="2">
    <source>
        <dbReference type="SAM" id="Phobius"/>
    </source>
</evidence>
<evidence type="ECO:0000313" key="5">
    <source>
        <dbReference type="RefSeq" id="XP_031550144.1"/>
    </source>
</evidence>
<keyword evidence="2" id="KW-0472">Membrane</keyword>
<accession>A0A6P8H160</accession>
<keyword evidence="3" id="KW-1185">Reference proteome</keyword>
<dbReference type="OrthoDB" id="10481935at2759"/>
<dbReference type="GeneID" id="116287595"/>
<feature type="compositionally biased region" description="Low complexity" evidence="1">
    <location>
        <begin position="19"/>
        <end position="30"/>
    </location>
</feature>
<protein>
    <submittedName>
        <fullName evidence="4 5">Uncharacterized protein LOC116287595</fullName>
    </submittedName>
</protein>
<organism evidence="3 5">
    <name type="scientific">Actinia tenebrosa</name>
    <name type="common">Australian red waratah sea anemone</name>
    <dbReference type="NCBI Taxonomy" id="6105"/>
    <lineage>
        <taxon>Eukaryota</taxon>
        <taxon>Metazoa</taxon>
        <taxon>Cnidaria</taxon>
        <taxon>Anthozoa</taxon>
        <taxon>Hexacorallia</taxon>
        <taxon>Actiniaria</taxon>
        <taxon>Actiniidae</taxon>
        <taxon>Actinia</taxon>
    </lineage>
</organism>
<evidence type="ECO:0000256" key="1">
    <source>
        <dbReference type="SAM" id="MobiDB-lite"/>
    </source>
</evidence>
<sequence length="145" mass="15929">MATEPPTPKPSSNGPDVMTTTNTSGNSTAGILPLPTEKPTIKIKDTSHNQKQTVKIIVAVVVPVVILLVIIAVVKYCKKKKAQNVIANEEFPLQRRSSEKFVQQNASGIDNDPEDPVIRGQDNLDDEAVEEYVDSEFGEIRMELE</sequence>
<reference evidence="4 5" key="1">
    <citation type="submission" date="2025-04" db="UniProtKB">
        <authorList>
            <consortium name="RefSeq"/>
        </authorList>
    </citation>
    <scope>IDENTIFICATION</scope>
    <source>
        <tissue evidence="4 5">Tentacle</tissue>
    </source>
</reference>
<dbReference type="RefSeq" id="XP_031550144.1">
    <property type="nucleotide sequence ID" value="XM_031694284.1"/>
</dbReference>
<gene>
    <name evidence="4 5" type="primary">LOC116287595</name>
</gene>
<dbReference type="RefSeq" id="XP_031550143.1">
    <property type="nucleotide sequence ID" value="XM_031694283.1"/>
</dbReference>
<dbReference type="AlphaFoldDB" id="A0A6P8H160"/>
<proteinExistence type="predicted"/>
<evidence type="ECO:0000313" key="3">
    <source>
        <dbReference type="Proteomes" id="UP000515163"/>
    </source>
</evidence>